<keyword evidence="4" id="KW-1185">Reference proteome</keyword>
<organism evidence="3 4">
    <name type="scientific">Thermogemmata fonticola</name>
    <dbReference type="NCBI Taxonomy" id="2755323"/>
    <lineage>
        <taxon>Bacteria</taxon>
        <taxon>Pseudomonadati</taxon>
        <taxon>Planctomycetota</taxon>
        <taxon>Planctomycetia</taxon>
        <taxon>Gemmatales</taxon>
        <taxon>Gemmataceae</taxon>
        <taxon>Thermogemmata</taxon>
    </lineage>
</organism>
<dbReference type="Pfam" id="PF07238">
    <property type="entry name" value="PilZ"/>
    <property type="match status" value="1"/>
</dbReference>
<dbReference type="InterPro" id="IPR009875">
    <property type="entry name" value="PilZ_domain"/>
</dbReference>
<feature type="domain" description="PilZ" evidence="2">
    <location>
        <begin position="99"/>
        <end position="186"/>
    </location>
</feature>
<proteinExistence type="predicted"/>
<dbReference type="Proteomes" id="UP000542342">
    <property type="component" value="Unassembled WGS sequence"/>
</dbReference>
<evidence type="ECO:0000313" key="4">
    <source>
        <dbReference type="Proteomes" id="UP000542342"/>
    </source>
</evidence>
<name>A0A7V8VFY9_9BACT</name>
<dbReference type="GO" id="GO:0035438">
    <property type="term" value="F:cyclic-di-GMP binding"/>
    <property type="evidence" value="ECO:0007669"/>
    <property type="project" value="InterPro"/>
</dbReference>
<gene>
    <name evidence="3" type="ORF">H0921_13635</name>
</gene>
<evidence type="ECO:0000313" key="3">
    <source>
        <dbReference type="EMBL" id="MBA2227200.1"/>
    </source>
</evidence>
<reference evidence="3 4" key="1">
    <citation type="submission" date="2020-07" db="EMBL/GenBank/DDBJ databases">
        <title>Thermogemmata thermophila gen. nov., sp. nov., a novel moderate thermophilic planctomycete from a Kamchatka hot spring.</title>
        <authorList>
            <person name="Elcheninov A.G."/>
            <person name="Podosokorskaya O.A."/>
            <person name="Kovaleva O.L."/>
            <person name="Novikov A."/>
            <person name="Bonch-Osmolovskaya E.A."/>
            <person name="Toshchakov S.V."/>
            <person name="Kublanov I.V."/>
        </authorList>
    </citation>
    <scope>NUCLEOTIDE SEQUENCE [LARGE SCALE GENOMIC DNA]</scope>
    <source>
        <strain evidence="3 4">2918</strain>
    </source>
</reference>
<comment type="caution">
    <text evidence="3">The sequence shown here is derived from an EMBL/GenBank/DDBJ whole genome shotgun (WGS) entry which is preliminary data.</text>
</comment>
<dbReference type="RefSeq" id="WP_194539044.1">
    <property type="nucleotide sequence ID" value="NZ_JACEFB010000011.1"/>
</dbReference>
<sequence length="197" mass="21391">MAASVSHPRAAIWAEVAGVWGTMDLDAFVQWWQDNALAMGVGLGVALLILGFYAWRRRPSATERLASAAEAAAASQKMDAATEEAALEWAPRQLALAERRASIRRGGAVVRVTVASPLFHRGVTDGFVLDRSTGGLCIALATEVPRGVVLKVRAAHAPDTVGYINVIVRNCRRQEEYYEVGCEFEQTPPWNVLLLFG</sequence>
<dbReference type="AlphaFoldDB" id="A0A7V8VFY9"/>
<evidence type="ECO:0000256" key="1">
    <source>
        <dbReference type="SAM" id="Phobius"/>
    </source>
</evidence>
<accession>A0A7V8VFY9</accession>
<evidence type="ECO:0000259" key="2">
    <source>
        <dbReference type="Pfam" id="PF07238"/>
    </source>
</evidence>
<feature type="transmembrane region" description="Helical" evidence="1">
    <location>
        <begin position="36"/>
        <end position="55"/>
    </location>
</feature>
<keyword evidence="1" id="KW-0472">Membrane</keyword>
<keyword evidence="1" id="KW-0812">Transmembrane</keyword>
<dbReference type="EMBL" id="JACEFB010000011">
    <property type="protein sequence ID" value="MBA2227200.1"/>
    <property type="molecule type" value="Genomic_DNA"/>
</dbReference>
<keyword evidence="1" id="KW-1133">Transmembrane helix</keyword>
<protein>
    <submittedName>
        <fullName evidence="3">PilZ domain-containing protein</fullName>
    </submittedName>
</protein>